<evidence type="ECO:0000256" key="1">
    <source>
        <dbReference type="SAM" id="MobiDB-lite"/>
    </source>
</evidence>
<name>A0AAE1DUH4_9GAST</name>
<dbReference type="AlphaFoldDB" id="A0AAE1DUH4"/>
<reference evidence="2" key="1">
    <citation type="journal article" date="2023" name="G3 (Bethesda)">
        <title>A reference genome for the long-term kleptoplast-retaining sea slug Elysia crispata morphotype clarki.</title>
        <authorList>
            <person name="Eastman K.E."/>
            <person name="Pendleton A.L."/>
            <person name="Shaikh M.A."/>
            <person name="Suttiyut T."/>
            <person name="Ogas R."/>
            <person name="Tomko P."/>
            <person name="Gavelis G."/>
            <person name="Widhalm J.R."/>
            <person name="Wisecaver J.H."/>
        </authorList>
    </citation>
    <scope>NUCLEOTIDE SEQUENCE</scope>
    <source>
        <strain evidence="2">ECLA1</strain>
    </source>
</reference>
<sequence>MTSDARKAEIVTNRRLFQGCIKALALTKRFRHDMVRHDWTGDCAIKICARLGIIHDYNPYDSRQDKMVHENVEPQAPNSAEKTSWRIQEASKIFAAMRAEYEESKKLFIPRRYHKLEKVIEMFTAEPITQNLRFLSTSDSELQCARTLNISQSRDAFDSSTSPGAMSSVSSVSSRMNVASRSSGSKFQSYDSLALNPDTVSNSVNSLSLANARVNANSLWCRRQNNNTANLVLNSSTNSPNSEHDTQSERSEYGTQPQSGACRKRRRSDGAPSVVISSSYAENDSSIRNAGSAGNIGQACSKAYNFVVDKITPEALKHTTKLPWDNSITVSLSSFFSSQRKKHPQAQRMPVRFRNIVSTKESHDFYIPCLKLPVHKGFEQSCGLATRSPTRRVYTNHYPRRASETLQPTGSFSLFSPQTSNRSNCFTFESQEGLKHCVPTTADSEVFAAQSRPGLPHSNNGKPSGRIRDGAAIHPMLCGEQFFTDQTEVSPQRFNEALNYSDVVIDNIVLTIAHDHITSLRNEYSAIQGLSFWRRYKKMKAMIKSCMNVLKSD</sequence>
<accession>A0AAE1DUH4</accession>
<feature type="compositionally biased region" description="Basic and acidic residues" evidence="1">
    <location>
        <begin position="242"/>
        <end position="252"/>
    </location>
</feature>
<evidence type="ECO:0000313" key="2">
    <source>
        <dbReference type="EMBL" id="KAK3783197.1"/>
    </source>
</evidence>
<comment type="caution">
    <text evidence="2">The sequence shown here is derived from an EMBL/GenBank/DDBJ whole genome shotgun (WGS) entry which is preliminary data.</text>
</comment>
<keyword evidence="3" id="KW-1185">Reference proteome</keyword>
<proteinExistence type="predicted"/>
<dbReference type="Proteomes" id="UP001283361">
    <property type="component" value="Unassembled WGS sequence"/>
</dbReference>
<feature type="region of interest" description="Disordered" evidence="1">
    <location>
        <begin position="231"/>
        <end position="273"/>
    </location>
</feature>
<dbReference type="EMBL" id="JAWDGP010002436">
    <property type="protein sequence ID" value="KAK3783197.1"/>
    <property type="molecule type" value="Genomic_DNA"/>
</dbReference>
<protein>
    <submittedName>
        <fullName evidence="2">Uncharacterized protein</fullName>
    </submittedName>
</protein>
<feature type="compositionally biased region" description="Polar residues" evidence="1">
    <location>
        <begin position="231"/>
        <end position="241"/>
    </location>
</feature>
<gene>
    <name evidence="2" type="ORF">RRG08_046989</name>
</gene>
<evidence type="ECO:0000313" key="3">
    <source>
        <dbReference type="Proteomes" id="UP001283361"/>
    </source>
</evidence>
<organism evidence="2 3">
    <name type="scientific">Elysia crispata</name>
    <name type="common">lettuce slug</name>
    <dbReference type="NCBI Taxonomy" id="231223"/>
    <lineage>
        <taxon>Eukaryota</taxon>
        <taxon>Metazoa</taxon>
        <taxon>Spiralia</taxon>
        <taxon>Lophotrochozoa</taxon>
        <taxon>Mollusca</taxon>
        <taxon>Gastropoda</taxon>
        <taxon>Heterobranchia</taxon>
        <taxon>Euthyneura</taxon>
        <taxon>Panpulmonata</taxon>
        <taxon>Sacoglossa</taxon>
        <taxon>Placobranchoidea</taxon>
        <taxon>Plakobranchidae</taxon>
        <taxon>Elysia</taxon>
    </lineage>
</organism>